<feature type="domain" description="FF" evidence="3">
    <location>
        <begin position="344"/>
        <end position="407"/>
    </location>
</feature>
<name>A0AAD7VVM9_9ASCO</name>
<dbReference type="RefSeq" id="XP_056046584.1">
    <property type="nucleotide sequence ID" value="XM_056186811.1"/>
</dbReference>
<dbReference type="PROSITE" id="PS51676">
    <property type="entry name" value="FF"/>
    <property type="match status" value="2"/>
</dbReference>
<dbReference type="Pfam" id="PF01846">
    <property type="entry name" value="FF"/>
    <property type="match status" value="3"/>
</dbReference>
<keyword evidence="5" id="KW-1185">Reference proteome</keyword>
<comment type="caution">
    <text evidence="4">The sequence shown here is derived from an EMBL/GenBank/DDBJ whole genome shotgun (WGS) entry which is preliminary data.</text>
</comment>
<dbReference type="GO" id="GO:0005685">
    <property type="term" value="C:U1 snRNP"/>
    <property type="evidence" value="ECO:0007669"/>
    <property type="project" value="TreeGrafter"/>
</dbReference>
<evidence type="ECO:0000259" key="2">
    <source>
        <dbReference type="PROSITE" id="PS50020"/>
    </source>
</evidence>
<dbReference type="InterPro" id="IPR002713">
    <property type="entry name" value="FF_domain"/>
</dbReference>
<dbReference type="EMBL" id="JARPMG010000002">
    <property type="protein sequence ID" value="KAJ8103134.1"/>
    <property type="molecule type" value="Genomic_DNA"/>
</dbReference>
<dbReference type="AlphaFoldDB" id="A0AAD7VVM9"/>
<dbReference type="GO" id="GO:0003723">
    <property type="term" value="F:RNA binding"/>
    <property type="evidence" value="ECO:0007669"/>
    <property type="project" value="TreeGrafter"/>
</dbReference>
<dbReference type="GO" id="GO:0045292">
    <property type="term" value="P:mRNA cis splicing, via spliceosome"/>
    <property type="evidence" value="ECO:0007669"/>
    <property type="project" value="InterPro"/>
</dbReference>
<dbReference type="Pfam" id="PF25432">
    <property type="entry name" value="FF_PRPF40A"/>
    <property type="match status" value="1"/>
</dbReference>
<dbReference type="PROSITE" id="PS01159">
    <property type="entry name" value="WW_DOMAIN_1"/>
    <property type="match status" value="1"/>
</dbReference>
<feature type="domain" description="WW" evidence="2">
    <location>
        <begin position="2"/>
        <end position="35"/>
    </location>
</feature>
<feature type="region of interest" description="Disordered" evidence="1">
    <location>
        <begin position="537"/>
        <end position="572"/>
    </location>
</feature>
<dbReference type="Pfam" id="PF00397">
    <property type="entry name" value="WW"/>
    <property type="match status" value="1"/>
</dbReference>
<proteinExistence type="predicted"/>
<dbReference type="SMART" id="SM00456">
    <property type="entry name" value="WW"/>
    <property type="match status" value="2"/>
</dbReference>
<sequence length="572" mass="67978">MSSSTSLWQEHVAADGRVYYYNTQTRESSWTKPDALLTPKERALAKIPWKEYETPDGRKYWHNNDTSESVWQMPPAYKTALEEAEEEEEAAATAAAAAAEEEERRQAEVQNHRIFGQQGNSYQNGGPRFYSNPEESYTAMLKSHNIDYTWSWSRALKELVTDERFTAISDAQSRKAVFDRYVEKSRNEAGEIAKETLARRQNDFLKVLERMETVKSYSRWKTIQPILVGRAEYQSLEPEQAHSIFLDYVTKLRNIDREVQAKLRDDALELMREYFEQQVGSTIDIFTKWHDVRERMKHDTYLRSEQKIVKGLNMLDILSVYEECMKDVETRFLDERKDVKRTKRTSERKNREEFVKLLEGLLHDGKITAEARWMDIYPLIKDDDRFNNIVGQEGSTPLDLFWDMVEKINKELRIKRDILLDVLEDRHFQFTDKMTFEEFEKVLATDARAAEIEQAVHVSLFEKQRSRVLRKLEEDRHQEERRLRRRIDALRSVMRHLEPSMTGQSTWEEIRERIKDTSEFLAVDSEENRKLAFEKQLARVKEKEEGGSHDRERERDHYRDHEKDKDHKQPRS</sequence>
<reference evidence="4" key="1">
    <citation type="submission" date="2023-03" db="EMBL/GenBank/DDBJ databases">
        <title>Near-Complete genome sequence of Lipomyces tetrasporous NRRL Y-64009, an oleaginous yeast capable of growing on lignocellulosic hydrolysates.</title>
        <authorList>
            <consortium name="Lawrence Berkeley National Laboratory"/>
            <person name="Jagtap S.S."/>
            <person name="Liu J.-J."/>
            <person name="Walukiewicz H.E."/>
            <person name="Pangilinan J."/>
            <person name="Lipzen A."/>
            <person name="Ahrendt S."/>
            <person name="Koriabine M."/>
            <person name="Cobaugh K."/>
            <person name="Salamov A."/>
            <person name="Yoshinaga Y."/>
            <person name="Ng V."/>
            <person name="Daum C."/>
            <person name="Grigoriev I.V."/>
            <person name="Slininger P.J."/>
            <person name="Dien B.S."/>
            <person name="Jin Y.-S."/>
            <person name="Rao C.V."/>
        </authorList>
    </citation>
    <scope>NUCLEOTIDE SEQUENCE</scope>
    <source>
        <strain evidence="4">NRRL Y-64009</strain>
    </source>
</reference>
<dbReference type="Gene3D" id="1.10.10.440">
    <property type="entry name" value="FF domain"/>
    <property type="match status" value="4"/>
</dbReference>
<evidence type="ECO:0000256" key="1">
    <source>
        <dbReference type="SAM" id="MobiDB-lite"/>
    </source>
</evidence>
<dbReference type="PANTHER" id="PTHR11864">
    <property type="entry name" value="PRE-MRNA-PROCESSING PROTEIN PRP40"/>
    <property type="match status" value="1"/>
</dbReference>
<feature type="region of interest" description="Disordered" evidence="1">
    <location>
        <begin position="85"/>
        <end position="108"/>
    </location>
</feature>
<dbReference type="GO" id="GO:0071004">
    <property type="term" value="C:U2-type prespliceosome"/>
    <property type="evidence" value="ECO:0007669"/>
    <property type="project" value="TreeGrafter"/>
</dbReference>
<dbReference type="InterPro" id="IPR036020">
    <property type="entry name" value="WW_dom_sf"/>
</dbReference>
<dbReference type="InterPro" id="IPR039726">
    <property type="entry name" value="Prp40-like"/>
</dbReference>
<dbReference type="GeneID" id="80881977"/>
<gene>
    <name evidence="4" type="ORF">POJ06DRAFT_246670</name>
</gene>
<dbReference type="Proteomes" id="UP001217417">
    <property type="component" value="Unassembled WGS sequence"/>
</dbReference>
<dbReference type="InterPro" id="IPR036517">
    <property type="entry name" value="FF_domain_sf"/>
</dbReference>
<organism evidence="4 5">
    <name type="scientific">Lipomyces tetrasporus</name>
    <dbReference type="NCBI Taxonomy" id="54092"/>
    <lineage>
        <taxon>Eukaryota</taxon>
        <taxon>Fungi</taxon>
        <taxon>Dikarya</taxon>
        <taxon>Ascomycota</taxon>
        <taxon>Saccharomycotina</taxon>
        <taxon>Lipomycetes</taxon>
        <taxon>Lipomycetales</taxon>
        <taxon>Lipomycetaceae</taxon>
        <taxon>Lipomyces</taxon>
    </lineage>
</organism>
<evidence type="ECO:0000259" key="3">
    <source>
        <dbReference type="PROSITE" id="PS51676"/>
    </source>
</evidence>
<dbReference type="SMART" id="SM00441">
    <property type="entry name" value="FF"/>
    <property type="match status" value="4"/>
</dbReference>
<dbReference type="PANTHER" id="PTHR11864:SF0">
    <property type="entry name" value="PRP40 PRE-MRNA PROCESSING FACTOR 40 HOMOLOG A (YEAST)"/>
    <property type="match status" value="1"/>
</dbReference>
<protein>
    <submittedName>
        <fullName evidence="4">Uncharacterized protein</fullName>
    </submittedName>
</protein>
<dbReference type="CDD" id="cd00201">
    <property type="entry name" value="WW"/>
    <property type="match status" value="2"/>
</dbReference>
<dbReference type="Gene3D" id="2.20.70.10">
    <property type="match status" value="2"/>
</dbReference>
<evidence type="ECO:0000313" key="4">
    <source>
        <dbReference type="EMBL" id="KAJ8103134.1"/>
    </source>
</evidence>
<accession>A0AAD7VVM9</accession>
<dbReference type="PROSITE" id="PS50020">
    <property type="entry name" value="WW_DOMAIN_2"/>
    <property type="match status" value="2"/>
</dbReference>
<dbReference type="InterPro" id="IPR001202">
    <property type="entry name" value="WW_dom"/>
</dbReference>
<evidence type="ECO:0000313" key="5">
    <source>
        <dbReference type="Proteomes" id="UP001217417"/>
    </source>
</evidence>
<feature type="domain" description="WW" evidence="2">
    <location>
        <begin position="48"/>
        <end position="76"/>
    </location>
</feature>
<feature type="domain" description="FF" evidence="3">
    <location>
        <begin position="130"/>
        <end position="184"/>
    </location>
</feature>
<dbReference type="SUPFAM" id="SSF51045">
    <property type="entry name" value="WW domain"/>
    <property type="match status" value="2"/>
</dbReference>
<dbReference type="SUPFAM" id="SSF81698">
    <property type="entry name" value="FF domain"/>
    <property type="match status" value="4"/>
</dbReference>